<reference evidence="3" key="1">
    <citation type="journal article" date="2015" name="Genome">
        <title>Whole Genome Sequence of the Non-Microcystin-Producing Microcystis aeruginosa Strain NIES-44.</title>
        <authorList>
            <person name="Okano K."/>
            <person name="Miyata N."/>
            <person name="Ozaki Y."/>
        </authorList>
    </citation>
    <scope>NUCLEOTIDE SEQUENCE [LARGE SCALE GENOMIC DNA]</scope>
    <source>
        <strain evidence="3">NIES-44</strain>
    </source>
</reference>
<proteinExistence type="predicted"/>
<organism evidence="2 3">
    <name type="scientific">Microcystis aeruginosa NIES-44</name>
    <dbReference type="NCBI Taxonomy" id="449439"/>
    <lineage>
        <taxon>Bacteria</taxon>
        <taxon>Bacillati</taxon>
        <taxon>Cyanobacteriota</taxon>
        <taxon>Cyanophyceae</taxon>
        <taxon>Oscillatoriophycideae</taxon>
        <taxon>Chroococcales</taxon>
        <taxon>Microcystaceae</taxon>
        <taxon>Microcystis</taxon>
    </lineage>
</organism>
<feature type="transmembrane region" description="Helical" evidence="1">
    <location>
        <begin position="12"/>
        <end position="40"/>
    </location>
</feature>
<keyword evidence="1" id="KW-1133">Transmembrane helix</keyword>
<evidence type="ECO:0000313" key="3">
    <source>
        <dbReference type="Proteomes" id="UP000030321"/>
    </source>
</evidence>
<keyword evidence="1" id="KW-0472">Membrane</keyword>
<protein>
    <submittedName>
        <fullName evidence="2">Uncharacterized protein</fullName>
    </submittedName>
</protein>
<gene>
    <name evidence="2" type="ORF">N44_02885</name>
</gene>
<dbReference type="Proteomes" id="UP000030321">
    <property type="component" value="Unassembled WGS sequence"/>
</dbReference>
<evidence type="ECO:0000313" key="2">
    <source>
        <dbReference type="EMBL" id="GAL94305.1"/>
    </source>
</evidence>
<dbReference type="EMBL" id="BBPA01000053">
    <property type="protein sequence ID" value="GAL94305.1"/>
    <property type="molecule type" value="Genomic_DNA"/>
</dbReference>
<keyword evidence="1" id="KW-0812">Transmembrane</keyword>
<dbReference type="AlphaFoldDB" id="A0A0A1VX38"/>
<name>A0A0A1VX38_MICAE</name>
<accession>A0A0A1VX38</accession>
<sequence length="51" mass="5696">MRPAWLGSFWDYYRLILAIGTFIADFVVNIAPVIILVGIVKDNISSPTGDR</sequence>
<evidence type="ECO:0000256" key="1">
    <source>
        <dbReference type="SAM" id="Phobius"/>
    </source>
</evidence>
<comment type="caution">
    <text evidence="2">The sequence shown here is derived from an EMBL/GenBank/DDBJ whole genome shotgun (WGS) entry which is preliminary data.</text>
</comment>